<evidence type="ECO:0000256" key="8">
    <source>
        <dbReference type="ARBA" id="ARBA00022960"/>
    </source>
</evidence>
<keyword evidence="12" id="KW-0131">Cell cycle</keyword>
<gene>
    <name evidence="24" type="ORF">SAMN05421676_109132</name>
</gene>
<evidence type="ECO:0000256" key="6">
    <source>
        <dbReference type="ARBA" id="ARBA00022679"/>
    </source>
</evidence>
<keyword evidence="7 23" id="KW-0812">Transmembrane</keyword>
<dbReference type="InterPro" id="IPR018365">
    <property type="entry name" value="Cell_cycle_FtsW-rel_CS"/>
</dbReference>
<name>A0A1I0HT39_9BACI</name>
<feature type="transmembrane region" description="Helical" evidence="23">
    <location>
        <begin position="74"/>
        <end position="93"/>
    </location>
</feature>
<dbReference type="AlphaFoldDB" id="A0A1I0HT39"/>
<dbReference type="RefSeq" id="WP_093136532.1">
    <property type="nucleotide sequence ID" value="NZ_FOHJ01000009.1"/>
</dbReference>
<feature type="transmembrane region" description="Helical" evidence="23">
    <location>
        <begin position="12"/>
        <end position="37"/>
    </location>
</feature>
<dbReference type="GO" id="GO:0008360">
    <property type="term" value="P:regulation of cell shape"/>
    <property type="evidence" value="ECO:0007669"/>
    <property type="project" value="UniProtKB-KW"/>
</dbReference>
<keyword evidence="8" id="KW-0133">Cell shape</keyword>
<evidence type="ECO:0000256" key="16">
    <source>
        <dbReference type="ARBA" id="ARBA00038053"/>
    </source>
</evidence>
<evidence type="ECO:0000256" key="12">
    <source>
        <dbReference type="ARBA" id="ARBA00023306"/>
    </source>
</evidence>
<dbReference type="PANTHER" id="PTHR30474">
    <property type="entry name" value="CELL CYCLE PROTEIN"/>
    <property type="match status" value="1"/>
</dbReference>
<dbReference type="GO" id="GO:0005886">
    <property type="term" value="C:plasma membrane"/>
    <property type="evidence" value="ECO:0007669"/>
    <property type="project" value="UniProtKB-SubCell"/>
</dbReference>
<evidence type="ECO:0000256" key="5">
    <source>
        <dbReference type="ARBA" id="ARBA00022676"/>
    </source>
</evidence>
<dbReference type="GO" id="GO:0009252">
    <property type="term" value="P:peptidoglycan biosynthetic process"/>
    <property type="evidence" value="ECO:0007669"/>
    <property type="project" value="UniProtKB-KW"/>
</dbReference>
<proteinExistence type="inferred from homology"/>
<keyword evidence="13" id="KW-0961">Cell wall biogenesis/degradation</keyword>
<dbReference type="Pfam" id="PF01098">
    <property type="entry name" value="FTSW_RODA_SPOVE"/>
    <property type="match status" value="1"/>
</dbReference>
<evidence type="ECO:0000256" key="13">
    <source>
        <dbReference type="ARBA" id="ARBA00023316"/>
    </source>
</evidence>
<dbReference type="InterPro" id="IPR001182">
    <property type="entry name" value="FtsW/RodA"/>
</dbReference>
<keyword evidence="9" id="KW-0573">Peptidoglycan synthesis</keyword>
<keyword evidence="5" id="KW-0328">Glycosyltransferase</keyword>
<organism evidence="24 25">
    <name type="scientific">Salinibacillus kushneri</name>
    <dbReference type="NCBI Taxonomy" id="237682"/>
    <lineage>
        <taxon>Bacteria</taxon>
        <taxon>Bacillati</taxon>
        <taxon>Bacillota</taxon>
        <taxon>Bacilli</taxon>
        <taxon>Bacillales</taxon>
        <taxon>Bacillaceae</taxon>
        <taxon>Salinibacillus</taxon>
    </lineage>
</organism>
<evidence type="ECO:0000256" key="20">
    <source>
        <dbReference type="ARBA" id="ARBA00049902"/>
    </source>
</evidence>
<comment type="function">
    <text evidence="21">Peptidoglycan polymerase that is essential for cell division.</text>
</comment>
<evidence type="ECO:0000256" key="15">
    <source>
        <dbReference type="ARBA" id="ARBA00033270"/>
    </source>
</evidence>
<evidence type="ECO:0000313" key="24">
    <source>
        <dbReference type="EMBL" id="SET86336.1"/>
    </source>
</evidence>
<feature type="transmembrane region" description="Helical" evidence="23">
    <location>
        <begin position="105"/>
        <end position="126"/>
    </location>
</feature>
<dbReference type="GO" id="GO:0032153">
    <property type="term" value="C:cell division site"/>
    <property type="evidence" value="ECO:0007669"/>
    <property type="project" value="TreeGrafter"/>
</dbReference>
<protein>
    <recommendedName>
        <fullName evidence="17">Probable peptidoglycan glycosyltransferase FtsW</fullName>
        <ecNumber evidence="19">2.4.99.28</ecNumber>
    </recommendedName>
    <alternativeName>
        <fullName evidence="18">Cell division protein FtsW</fullName>
    </alternativeName>
    <alternativeName>
        <fullName evidence="15">Cell wall polymerase</fullName>
    </alternativeName>
    <alternativeName>
        <fullName evidence="14">Peptidoglycan polymerase</fullName>
    </alternativeName>
</protein>
<accession>A0A1I0HT39</accession>
<dbReference type="GO" id="GO:0071555">
    <property type="term" value="P:cell wall organization"/>
    <property type="evidence" value="ECO:0007669"/>
    <property type="project" value="UniProtKB-KW"/>
</dbReference>
<keyword evidence="6" id="KW-0808">Transferase</keyword>
<keyword evidence="11 23" id="KW-0472">Membrane</keyword>
<dbReference type="EC" id="2.4.99.28" evidence="19"/>
<feature type="compositionally biased region" description="Polar residues" evidence="22">
    <location>
        <begin position="377"/>
        <end position="388"/>
    </location>
</feature>
<evidence type="ECO:0000256" key="17">
    <source>
        <dbReference type="ARBA" id="ARBA00041185"/>
    </source>
</evidence>
<feature type="transmembrane region" description="Helical" evidence="23">
    <location>
        <begin position="138"/>
        <end position="158"/>
    </location>
</feature>
<feature type="transmembrane region" description="Helical" evidence="23">
    <location>
        <begin position="335"/>
        <end position="357"/>
    </location>
</feature>
<dbReference type="Proteomes" id="UP000199095">
    <property type="component" value="Unassembled WGS sequence"/>
</dbReference>
<evidence type="ECO:0000256" key="18">
    <source>
        <dbReference type="ARBA" id="ARBA00041418"/>
    </source>
</evidence>
<dbReference type="GO" id="GO:0008955">
    <property type="term" value="F:peptidoglycan glycosyltransferase activity"/>
    <property type="evidence" value="ECO:0007669"/>
    <property type="project" value="UniProtKB-EC"/>
</dbReference>
<feature type="transmembrane region" description="Helical" evidence="23">
    <location>
        <begin position="302"/>
        <end position="323"/>
    </location>
</feature>
<keyword evidence="10 23" id="KW-1133">Transmembrane helix</keyword>
<evidence type="ECO:0000256" key="23">
    <source>
        <dbReference type="SAM" id="Phobius"/>
    </source>
</evidence>
<feature type="transmembrane region" description="Helical" evidence="23">
    <location>
        <begin position="186"/>
        <end position="205"/>
    </location>
</feature>
<dbReference type="PROSITE" id="PS00428">
    <property type="entry name" value="FTSW_RODA_SPOVE"/>
    <property type="match status" value="1"/>
</dbReference>
<dbReference type="GO" id="GO:0015648">
    <property type="term" value="F:lipid-linked peptidoglycan transporter activity"/>
    <property type="evidence" value="ECO:0007669"/>
    <property type="project" value="TreeGrafter"/>
</dbReference>
<dbReference type="InterPro" id="IPR013437">
    <property type="entry name" value="FtsW"/>
</dbReference>
<sequence>MKKRLKNFDFTLMFTPLALSVFGVVMVYSASIVMAVYEGLSSNYYLIKQIQWLVMGTALLFFTAFIPYQKYQKVIKLIVIGMLLLLIFVFPFGEERNFAKSWYDLKIFSFQPAEVAKLGLIMYLASVYSKKLSYIHDFAKAVIPPLVITSVTILLIVLQPDIGTASIIFLIALSVIVSSGIRLRHLFVLGAVGALFIAFAIPNMVTDERVARFTGAYEPFSDPSDGGYHLIQSYLAIGSGGLTGEGLGDSVQKLGYLSHPHTDFILAVIAEELGLIGVAITVGALAVIVLRGLYIARKCEDAFGSLLAIGISFMIGIQAFINIGSMSGVLPITGVTLPFVSYGGSSLLILMISMGILNNIAMQVKSKEHTHTKTRTEVQNSSEESVFSINERRGSKAWVK</sequence>
<evidence type="ECO:0000256" key="22">
    <source>
        <dbReference type="SAM" id="MobiDB-lite"/>
    </source>
</evidence>
<dbReference type="STRING" id="237682.SAMN05421676_109132"/>
<evidence type="ECO:0000256" key="14">
    <source>
        <dbReference type="ARBA" id="ARBA00032370"/>
    </source>
</evidence>
<dbReference type="EMBL" id="FOHJ01000009">
    <property type="protein sequence ID" value="SET86336.1"/>
    <property type="molecule type" value="Genomic_DNA"/>
</dbReference>
<evidence type="ECO:0000256" key="10">
    <source>
        <dbReference type="ARBA" id="ARBA00022989"/>
    </source>
</evidence>
<keyword evidence="3" id="KW-1003">Cell membrane</keyword>
<evidence type="ECO:0000256" key="2">
    <source>
        <dbReference type="ARBA" id="ARBA00004752"/>
    </source>
</evidence>
<evidence type="ECO:0000256" key="11">
    <source>
        <dbReference type="ARBA" id="ARBA00023136"/>
    </source>
</evidence>
<evidence type="ECO:0000256" key="3">
    <source>
        <dbReference type="ARBA" id="ARBA00022475"/>
    </source>
</evidence>
<dbReference type="NCBIfam" id="TIGR02614">
    <property type="entry name" value="ftsW"/>
    <property type="match status" value="1"/>
</dbReference>
<evidence type="ECO:0000256" key="19">
    <source>
        <dbReference type="ARBA" id="ARBA00044770"/>
    </source>
</evidence>
<keyword evidence="4 24" id="KW-0132">Cell division</keyword>
<feature type="transmembrane region" description="Helical" evidence="23">
    <location>
        <begin position="164"/>
        <end position="181"/>
    </location>
</feature>
<comment type="subcellular location">
    <subcellularLocation>
        <location evidence="1">Cell membrane</location>
        <topology evidence="1">Multi-pass membrane protein</topology>
    </subcellularLocation>
</comment>
<feature type="transmembrane region" description="Helical" evidence="23">
    <location>
        <begin position="49"/>
        <end position="67"/>
    </location>
</feature>
<feature type="region of interest" description="Disordered" evidence="22">
    <location>
        <begin position="368"/>
        <end position="388"/>
    </location>
</feature>
<evidence type="ECO:0000256" key="21">
    <source>
        <dbReference type="ARBA" id="ARBA00049966"/>
    </source>
</evidence>
<dbReference type="PANTHER" id="PTHR30474:SF2">
    <property type="entry name" value="PEPTIDOGLYCAN GLYCOSYLTRANSFERASE FTSW-RELATED"/>
    <property type="match status" value="1"/>
</dbReference>
<comment type="pathway">
    <text evidence="2">Cell wall biogenesis; peptidoglycan biosynthesis.</text>
</comment>
<feature type="transmembrane region" description="Helical" evidence="23">
    <location>
        <begin position="264"/>
        <end position="290"/>
    </location>
</feature>
<evidence type="ECO:0000256" key="4">
    <source>
        <dbReference type="ARBA" id="ARBA00022618"/>
    </source>
</evidence>
<comment type="catalytic activity">
    <reaction evidence="20">
        <text>[GlcNAc-(1-&gt;4)-Mur2Ac(oyl-L-Ala-gamma-D-Glu-L-Lys-D-Ala-D-Ala)](n)-di-trans,octa-cis-undecaprenyl diphosphate + beta-D-GlcNAc-(1-&gt;4)-Mur2Ac(oyl-L-Ala-gamma-D-Glu-L-Lys-D-Ala-D-Ala)-di-trans,octa-cis-undecaprenyl diphosphate = [GlcNAc-(1-&gt;4)-Mur2Ac(oyl-L-Ala-gamma-D-Glu-L-Lys-D-Ala-D-Ala)](n+1)-di-trans,octa-cis-undecaprenyl diphosphate + di-trans,octa-cis-undecaprenyl diphosphate + H(+)</text>
        <dbReference type="Rhea" id="RHEA:23708"/>
        <dbReference type="Rhea" id="RHEA-COMP:9602"/>
        <dbReference type="Rhea" id="RHEA-COMP:9603"/>
        <dbReference type="ChEBI" id="CHEBI:15378"/>
        <dbReference type="ChEBI" id="CHEBI:58405"/>
        <dbReference type="ChEBI" id="CHEBI:60033"/>
        <dbReference type="ChEBI" id="CHEBI:78435"/>
        <dbReference type="EC" id="2.4.99.28"/>
    </reaction>
</comment>
<keyword evidence="25" id="KW-1185">Reference proteome</keyword>
<reference evidence="25" key="1">
    <citation type="submission" date="2016-10" db="EMBL/GenBank/DDBJ databases">
        <authorList>
            <person name="Varghese N."/>
            <person name="Submissions S."/>
        </authorList>
    </citation>
    <scope>NUCLEOTIDE SEQUENCE [LARGE SCALE GENOMIC DNA]</scope>
    <source>
        <strain evidence="25">CGMCC 1.3566</strain>
    </source>
</reference>
<dbReference type="GO" id="GO:0051301">
    <property type="term" value="P:cell division"/>
    <property type="evidence" value="ECO:0007669"/>
    <property type="project" value="UniProtKB-KW"/>
</dbReference>
<dbReference type="OrthoDB" id="9768187at2"/>
<evidence type="ECO:0000313" key="25">
    <source>
        <dbReference type="Proteomes" id="UP000199095"/>
    </source>
</evidence>
<evidence type="ECO:0000256" key="9">
    <source>
        <dbReference type="ARBA" id="ARBA00022984"/>
    </source>
</evidence>
<evidence type="ECO:0000256" key="1">
    <source>
        <dbReference type="ARBA" id="ARBA00004651"/>
    </source>
</evidence>
<evidence type="ECO:0000256" key="7">
    <source>
        <dbReference type="ARBA" id="ARBA00022692"/>
    </source>
</evidence>
<comment type="similarity">
    <text evidence="16">Belongs to the SEDS family. FtsW subfamily.</text>
</comment>